<evidence type="ECO:0000313" key="3">
    <source>
        <dbReference type="Proteomes" id="UP000000763"/>
    </source>
</evidence>
<name>Q5VS53_ORYSJ</name>
<proteinExistence type="predicted"/>
<reference evidence="3" key="2">
    <citation type="journal article" date="2008" name="Nucleic Acids Res.">
        <title>The rice annotation project database (RAP-DB): 2008 update.</title>
        <authorList>
            <consortium name="The rice annotation project (RAP)"/>
        </authorList>
    </citation>
    <scope>GENOME REANNOTATION</scope>
    <source>
        <strain evidence="3">cv. Nipponbare</strain>
    </source>
</reference>
<dbReference type="Proteomes" id="UP000000763">
    <property type="component" value="Chromosome 6"/>
</dbReference>
<feature type="compositionally biased region" description="Basic residues" evidence="1">
    <location>
        <begin position="63"/>
        <end position="76"/>
    </location>
</feature>
<feature type="compositionally biased region" description="Basic and acidic residues" evidence="1">
    <location>
        <begin position="24"/>
        <end position="42"/>
    </location>
</feature>
<reference evidence="3" key="1">
    <citation type="journal article" date="2005" name="Nature">
        <title>The map-based sequence of the rice genome.</title>
        <authorList>
            <consortium name="International rice genome sequencing project (IRGSP)"/>
            <person name="Matsumoto T."/>
            <person name="Wu J."/>
            <person name="Kanamori H."/>
            <person name="Katayose Y."/>
            <person name="Fujisawa M."/>
            <person name="Namiki N."/>
            <person name="Mizuno H."/>
            <person name="Yamamoto K."/>
            <person name="Antonio B.A."/>
            <person name="Baba T."/>
            <person name="Sakata K."/>
            <person name="Nagamura Y."/>
            <person name="Aoki H."/>
            <person name="Arikawa K."/>
            <person name="Arita K."/>
            <person name="Bito T."/>
            <person name="Chiden Y."/>
            <person name="Fujitsuka N."/>
            <person name="Fukunaka R."/>
            <person name="Hamada M."/>
            <person name="Harada C."/>
            <person name="Hayashi A."/>
            <person name="Hijishita S."/>
            <person name="Honda M."/>
            <person name="Hosokawa S."/>
            <person name="Ichikawa Y."/>
            <person name="Idonuma A."/>
            <person name="Iijima M."/>
            <person name="Ikeda M."/>
            <person name="Ikeno M."/>
            <person name="Ito K."/>
            <person name="Ito S."/>
            <person name="Ito T."/>
            <person name="Ito Y."/>
            <person name="Ito Y."/>
            <person name="Iwabuchi A."/>
            <person name="Kamiya K."/>
            <person name="Karasawa W."/>
            <person name="Kurita K."/>
            <person name="Katagiri S."/>
            <person name="Kikuta A."/>
            <person name="Kobayashi H."/>
            <person name="Kobayashi N."/>
            <person name="Machita K."/>
            <person name="Maehara T."/>
            <person name="Masukawa M."/>
            <person name="Mizubayashi T."/>
            <person name="Mukai Y."/>
            <person name="Nagasaki H."/>
            <person name="Nagata Y."/>
            <person name="Naito S."/>
            <person name="Nakashima M."/>
            <person name="Nakama Y."/>
            <person name="Nakamichi Y."/>
            <person name="Nakamura M."/>
            <person name="Meguro A."/>
            <person name="Negishi M."/>
            <person name="Ohta I."/>
            <person name="Ohta T."/>
            <person name="Okamoto M."/>
            <person name="Ono N."/>
            <person name="Saji S."/>
            <person name="Sakaguchi M."/>
            <person name="Sakai K."/>
            <person name="Shibata M."/>
            <person name="Shimokawa T."/>
            <person name="Song J."/>
            <person name="Takazaki Y."/>
            <person name="Terasawa K."/>
            <person name="Tsugane M."/>
            <person name="Tsuji K."/>
            <person name="Ueda S."/>
            <person name="Waki K."/>
            <person name="Yamagata H."/>
            <person name="Yamamoto M."/>
            <person name="Yamamoto S."/>
            <person name="Yamane H."/>
            <person name="Yoshiki S."/>
            <person name="Yoshihara R."/>
            <person name="Yukawa K."/>
            <person name="Zhong H."/>
            <person name="Yano M."/>
            <person name="Yuan Q."/>
            <person name="Ouyang S."/>
            <person name="Liu J."/>
            <person name="Jones K.M."/>
            <person name="Gansberger K."/>
            <person name="Moffat K."/>
            <person name="Hill J."/>
            <person name="Bera J."/>
            <person name="Fadrosh D."/>
            <person name="Jin S."/>
            <person name="Johri S."/>
            <person name="Kim M."/>
            <person name="Overton L."/>
            <person name="Reardon M."/>
            <person name="Tsitrin T."/>
            <person name="Vuong H."/>
            <person name="Weaver B."/>
            <person name="Ciecko A."/>
            <person name="Tallon L."/>
            <person name="Jackson J."/>
            <person name="Pai G."/>
            <person name="Aken S.V."/>
            <person name="Utterback T."/>
            <person name="Reidmuller S."/>
            <person name="Feldblyum T."/>
            <person name="Hsiao J."/>
            <person name="Zismann V."/>
            <person name="Iobst S."/>
            <person name="de Vazeille A.R."/>
            <person name="Buell C.R."/>
            <person name="Ying K."/>
            <person name="Li Y."/>
            <person name="Lu T."/>
            <person name="Huang Y."/>
            <person name="Zhao Q."/>
            <person name="Feng Q."/>
            <person name="Zhang L."/>
            <person name="Zhu J."/>
            <person name="Weng Q."/>
            <person name="Mu J."/>
            <person name="Lu Y."/>
            <person name="Fan D."/>
            <person name="Liu Y."/>
            <person name="Guan J."/>
            <person name="Zhang Y."/>
            <person name="Yu S."/>
            <person name="Liu X."/>
            <person name="Zhang Y."/>
            <person name="Hong G."/>
            <person name="Han B."/>
            <person name="Choisne N."/>
            <person name="Demange N."/>
            <person name="Orjeda G."/>
            <person name="Samain S."/>
            <person name="Cattolico L."/>
            <person name="Pelletier E."/>
            <person name="Couloux A."/>
            <person name="Segurens B."/>
            <person name="Wincker P."/>
            <person name="D'Hont A."/>
            <person name="Scarpelli C."/>
            <person name="Weissenbach J."/>
            <person name="Salanoubat M."/>
            <person name="Quetier F."/>
            <person name="Yu Y."/>
            <person name="Kim H.R."/>
            <person name="Rambo T."/>
            <person name="Currie J."/>
            <person name="Collura K."/>
            <person name="Luo M."/>
            <person name="Yang T."/>
            <person name="Ammiraju J.S.S."/>
            <person name="Engler F."/>
            <person name="Soderlund C."/>
            <person name="Wing R.A."/>
            <person name="Palmer L.E."/>
            <person name="de la Bastide M."/>
            <person name="Spiegel L."/>
            <person name="Nascimento L."/>
            <person name="Zutavern T."/>
            <person name="O'Shaughnessy A."/>
            <person name="Dike S."/>
            <person name="Dedhia N."/>
            <person name="Preston R."/>
            <person name="Balija V."/>
            <person name="McCombie W.R."/>
            <person name="Chow T."/>
            <person name="Chen H."/>
            <person name="Chung M."/>
            <person name="Chen C."/>
            <person name="Shaw J."/>
            <person name="Wu H."/>
            <person name="Hsiao K."/>
            <person name="Chao Y."/>
            <person name="Chu M."/>
            <person name="Cheng C."/>
            <person name="Hour A."/>
            <person name="Lee P."/>
            <person name="Lin S."/>
            <person name="Lin Y."/>
            <person name="Liou J."/>
            <person name="Liu S."/>
            <person name="Hsing Y."/>
            <person name="Raghuvanshi S."/>
            <person name="Mohanty A."/>
            <person name="Bharti A.K."/>
            <person name="Gaur A."/>
            <person name="Gupta V."/>
            <person name="Kumar D."/>
            <person name="Ravi V."/>
            <person name="Vij S."/>
            <person name="Kapur A."/>
            <person name="Khurana P."/>
            <person name="Khurana P."/>
            <person name="Khurana J.P."/>
            <person name="Tyagi A.K."/>
            <person name="Gaikwad K."/>
            <person name="Singh A."/>
            <person name="Dalal V."/>
            <person name="Srivastava S."/>
            <person name="Dixit A."/>
            <person name="Pal A.K."/>
            <person name="Ghazi I.A."/>
            <person name="Yadav M."/>
            <person name="Pandit A."/>
            <person name="Bhargava A."/>
            <person name="Sureshbabu K."/>
            <person name="Batra K."/>
            <person name="Sharma T.R."/>
            <person name="Mohapatra T."/>
            <person name="Singh N.K."/>
            <person name="Messing J."/>
            <person name="Nelson A.B."/>
            <person name="Fuks G."/>
            <person name="Kavchok S."/>
            <person name="Keizer G."/>
            <person name="Linton E."/>
            <person name="Llaca V."/>
            <person name="Song R."/>
            <person name="Tanyolac B."/>
            <person name="Young S."/>
            <person name="Ho-Il K."/>
            <person name="Hahn J.H."/>
            <person name="Sangsakoo G."/>
            <person name="Vanavichit A."/>
            <person name="de Mattos Luiz.A.T."/>
            <person name="Zimmer P.D."/>
            <person name="Malone G."/>
            <person name="Dellagostin O."/>
            <person name="de Oliveira A.C."/>
            <person name="Bevan M."/>
            <person name="Bancroft I."/>
            <person name="Minx P."/>
            <person name="Cordum H."/>
            <person name="Wilson R."/>
            <person name="Cheng Z."/>
            <person name="Jin W."/>
            <person name="Jiang J."/>
            <person name="Leong S.A."/>
            <person name="Iwama H."/>
            <person name="Gojobori T."/>
            <person name="Itoh T."/>
            <person name="Niimura Y."/>
            <person name="Fujii Y."/>
            <person name="Habara T."/>
            <person name="Sakai H."/>
            <person name="Sato Y."/>
            <person name="Wilson G."/>
            <person name="Kumar K."/>
            <person name="McCouch S."/>
            <person name="Juretic N."/>
            <person name="Hoen D."/>
            <person name="Wright S."/>
            <person name="Bruskiewich R."/>
            <person name="Bureau T."/>
            <person name="Miyao A."/>
            <person name="Hirochika H."/>
            <person name="Nishikawa T."/>
            <person name="Kadowaki K."/>
            <person name="Sugiura M."/>
            <person name="Burr B."/>
            <person name="Sasaki T."/>
        </authorList>
    </citation>
    <scope>NUCLEOTIDE SEQUENCE [LARGE SCALE GENOMIC DNA]</scope>
    <source>
        <strain evidence="3">cv. Nipponbare</strain>
    </source>
</reference>
<evidence type="ECO:0000256" key="1">
    <source>
        <dbReference type="SAM" id="MobiDB-lite"/>
    </source>
</evidence>
<feature type="compositionally biased region" description="Low complexity" evidence="1">
    <location>
        <begin position="1"/>
        <end position="13"/>
    </location>
</feature>
<gene>
    <name evidence="2" type="primary">P0425F02.5</name>
</gene>
<protein>
    <submittedName>
        <fullName evidence="2">Calcineurin B-like</fullName>
    </submittedName>
</protein>
<dbReference type="EMBL" id="AP001168">
    <property type="protein sequence ID" value="BAD67722.1"/>
    <property type="molecule type" value="Genomic_DNA"/>
</dbReference>
<dbReference type="AlphaFoldDB" id="Q5VS53"/>
<sequence length="174" mass="19335">MTSAMTSPTAAAARRSRRLGRRTLAGERRREDANGGHQRVEGDAANSPMTKATAEEQRTAAATRKKRRRSSGRRRLSRPEFLSKIPNAYMCVNPRPTILNNHPGCTVLSPNQEYTIPNQELIKLLPIVASFTKVWTPQRTPVGLSPPLLSLVLRNEPCYTKDKAVAHAGLWLAR</sequence>
<accession>Q5VS53</accession>
<organism evidence="2 3">
    <name type="scientific">Oryza sativa subsp. japonica</name>
    <name type="common">Rice</name>
    <dbReference type="NCBI Taxonomy" id="39947"/>
    <lineage>
        <taxon>Eukaryota</taxon>
        <taxon>Viridiplantae</taxon>
        <taxon>Streptophyta</taxon>
        <taxon>Embryophyta</taxon>
        <taxon>Tracheophyta</taxon>
        <taxon>Spermatophyta</taxon>
        <taxon>Magnoliopsida</taxon>
        <taxon>Liliopsida</taxon>
        <taxon>Poales</taxon>
        <taxon>Poaceae</taxon>
        <taxon>BOP clade</taxon>
        <taxon>Oryzoideae</taxon>
        <taxon>Oryzeae</taxon>
        <taxon>Oryzinae</taxon>
        <taxon>Oryza</taxon>
        <taxon>Oryza sativa</taxon>
    </lineage>
</organism>
<feature type="region of interest" description="Disordered" evidence="1">
    <location>
        <begin position="1"/>
        <end position="79"/>
    </location>
</feature>
<evidence type="ECO:0000313" key="2">
    <source>
        <dbReference type="EMBL" id="BAD67722.1"/>
    </source>
</evidence>